<feature type="coiled-coil region" evidence="3">
    <location>
        <begin position="388"/>
        <end position="415"/>
    </location>
</feature>
<dbReference type="OrthoDB" id="16092at2759"/>
<dbReference type="InterPro" id="IPR048747">
    <property type="entry name" value="CCDC93_N"/>
</dbReference>
<dbReference type="PANTHER" id="PTHR16441:SF0">
    <property type="entry name" value="COILED-COIL DOMAIN-CONTAINING PROTEIN 93"/>
    <property type="match status" value="1"/>
</dbReference>
<evidence type="ECO:0000259" key="5">
    <source>
        <dbReference type="Pfam" id="PF21673"/>
    </source>
</evidence>
<dbReference type="Proteomes" id="UP001149090">
    <property type="component" value="Unassembled WGS sequence"/>
</dbReference>
<dbReference type="Pfam" id="PF09762">
    <property type="entry name" value="CCDC93_CC"/>
    <property type="match status" value="1"/>
</dbReference>
<keyword evidence="8" id="KW-1185">Reference proteome</keyword>
<feature type="coiled-coil region" evidence="3">
    <location>
        <begin position="310"/>
        <end position="358"/>
    </location>
</feature>
<evidence type="ECO:0000256" key="2">
    <source>
        <dbReference type="ARBA" id="ARBA00023054"/>
    </source>
</evidence>
<protein>
    <submittedName>
        <fullName evidence="6">Coiled-coil domain-containing protein</fullName>
    </submittedName>
</protein>
<comment type="similarity">
    <text evidence="1">Belongs to the CCDC93 family.</text>
</comment>
<dbReference type="OMA" id="YERQEAP"/>
<evidence type="ECO:0000313" key="7">
    <source>
        <dbReference type="EMBL" id="KAJ5077598.1"/>
    </source>
</evidence>
<dbReference type="PANTHER" id="PTHR16441">
    <property type="entry name" value="FIDIPIDINE"/>
    <property type="match status" value="1"/>
</dbReference>
<dbReference type="EMBL" id="JAPDFW010000057">
    <property type="protein sequence ID" value="KAJ5077598.1"/>
    <property type="molecule type" value="Genomic_DNA"/>
</dbReference>
<sequence>MSIVLSSYRKKNKNKNNENNENNQEDELDETEIKYNQIIDMLLAAGYFRARIQGLSQLDKIIGGMAWCLTYANIDVDSKVVFHQEAKIGEKIKLGEEIEKALKQMRCPFPLQSFQISGLDTEAIFPVIQWLVRQVLEIREETGDIIKQFSIHQFHNNYSLPSDTNFDQSFPKSQIHFSSTQSRYKPQRKFRRILKSNPSPEMRIQSTLLEYGSHFKTIAKNEKTKQEHSKSSDFAKKLVAMQTSKETINENEKQQKEVQEMMNKLSEIESDTNKISAKTLGNIVGIRSQEIYQLSSEYTKETENLGIFDKKQQELLQEAHERKVSKMNEQIEKIKEKALSVKKNREEAQEKLDSMKEQFEKRVQYKDRIISEIQRFEKIEQNEEVAKIIRILQQLLSLTENLKKQEEEFKNHCRKERDRINEMIESFGNVEEVDTNSREKTINDNYSQELSKNQQLRQSLGEILRNIAILQRKIESVPTRAELIQYEKRFVELYQQMNTKVYETKKHFNTYNSLEDEKAILEKELAFLNKINAGFQPSMKTENTKQQFIQSFEQIIDGVSRNAQQVHKVLEEEQTKFDLLSKQFQELSKKQRKYVAKIHEFQKACSLNEQLAKEIEEIKQSKKN</sequence>
<dbReference type="AlphaFoldDB" id="A0A9Q0L9C8"/>
<proteinExistence type="inferred from homology"/>
<dbReference type="Pfam" id="PF21673">
    <property type="entry name" value="CCDC93_N"/>
    <property type="match status" value="1"/>
</dbReference>
<keyword evidence="2 3" id="KW-0175">Coiled coil</keyword>
<evidence type="ECO:0000259" key="4">
    <source>
        <dbReference type="Pfam" id="PF09762"/>
    </source>
</evidence>
<dbReference type="InterPro" id="IPR039116">
    <property type="entry name" value="CCDC93"/>
</dbReference>
<name>A0A9Q0L9C8_ANAIG</name>
<comment type="caution">
    <text evidence="6">The sequence shown here is derived from an EMBL/GenBank/DDBJ whole genome shotgun (WGS) entry which is preliminary data.</text>
</comment>
<evidence type="ECO:0000313" key="8">
    <source>
        <dbReference type="Proteomes" id="UP001149090"/>
    </source>
</evidence>
<dbReference type="EMBL" id="JAPDFW010000114">
    <property type="protein sequence ID" value="KAJ5068737.1"/>
    <property type="molecule type" value="Genomic_DNA"/>
</dbReference>
<evidence type="ECO:0000256" key="3">
    <source>
        <dbReference type="SAM" id="Coils"/>
    </source>
</evidence>
<evidence type="ECO:0000313" key="6">
    <source>
        <dbReference type="EMBL" id="KAJ5068737.1"/>
    </source>
</evidence>
<gene>
    <name evidence="6" type="ORF">M0811_02680</name>
    <name evidence="7" type="ORF">M0811_05697</name>
</gene>
<feature type="domain" description="CCDC93 N-terminal" evidence="5">
    <location>
        <begin position="30"/>
        <end position="137"/>
    </location>
</feature>
<accession>A0A9Q0L9C8</accession>
<evidence type="ECO:0000256" key="1">
    <source>
        <dbReference type="ARBA" id="ARBA00007219"/>
    </source>
</evidence>
<feature type="coiled-coil region" evidence="3">
    <location>
        <begin position="5"/>
        <end position="34"/>
    </location>
</feature>
<dbReference type="GO" id="GO:0006893">
    <property type="term" value="P:Golgi to plasma membrane transport"/>
    <property type="evidence" value="ECO:0007669"/>
    <property type="project" value="TreeGrafter"/>
</dbReference>
<feature type="coiled-coil region" evidence="3">
    <location>
        <begin position="244"/>
        <end position="271"/>
    </location>
</feature>
<dbReference type="InterPro" id="IPR019159">
    <property type="entry name" value="CCDC93_CC"/>
</dbReference>
<organism evidence="6 8">
    <name type="scientific">Anaeramoeba ignava</name>
    <name type="common">Anaerobic marine amoeba</name>
    <dbReference type="NCBI Taxonomy" id="1746090"/>
    <lineage>
        <taxon>Eukaryota</taxon>
        <taxon>Metamonada</taxon>
        <taxon>Anaeramoebidae</taxon>
        <taxon>Anaeramoeba</taxon>
    </lineage>
</organism>
<reference evidence="6" key="1">
    <citation type="submission" date="2022-10" db="EMBL/GenBank/DDBJ databases">
        <title>Novel sulphate-reducing endosymbionts in the free-living metamonad Anaeramoeba.</title>
        <authorList>
            <person name="Jerlstrom-Hultqvist J."/>
            <person name="Cepicka I."/>
            <person name="Gallot-Lavallee L."/>
            <person name="Salas-Leiva D."/>
            <person name="Curtis B.A."/>
            <person name="Zahonova K."/>
            <person name="Pipaliya S."/>
            <person name="Dacks J."/>
            <person name="Roger A.J."/>
        </authorList>
    </citation>
    <scope>NUCLEOTIDE SEQUENCE</scope>
    <source>
        <strain evidence="6">BMAN</strain>
    </source>
</reference>
<feature type="domain" description="CCDC93 coiled-coil" evidence="4">
    <location>
        <begin position="183"/>
        <end position="613"/>
    </location>
</feature>